<sequence length="381" mass="42970">MLAMWVPELPFQLACSRDGALRDRPLAFLSAEQPRTPSLWFVNRLGRAEGLVPGMPMDQALRTARGLRVLDPSPQVWWEAQAELGTFLQAWTPQGQLLRLGEALVELQGTQRLFGPLADTAERMRRELAARNGWESHGGLSLSATAAQLAAHGERHLERVAEGAEAAFLAPQPLRRLPDLAPRLQERFRRLGLRAFGDLQPVPLPVLAELTNPKLAPDLRARVRGEDRPRLPLLTERPGHARHGWRLQPPRLPEEVGLAVRCLDRLWSDPRHPRTLVLRWWDVDGEPHAWRAGPEDLTSPPLVLARRIQQAFLAGATRRLLVREVELRLAWGLGRERALFEDPRNAKLDRLEPALARLRRRFPDQAVLPGWVGRGGHLETA</sequence>
<accession>A0ABQ5QAS2</accession>
<gene>
    <name evidence="3" type="ORF">GETHPA_30070</name>
</gene>
<organism evidence="3 4">
    <name type="scientific">Geothrix rubra</name>
    <dbReference type="NCBI Taxonomy" id="2927977"/>
    <lineage>
        <taxon>Bacteria</taxon>
        <taxon>Pseudomonadati</taxon>
        <taxon>Acidobacteriota</taxon>
        <taxon>Holophagae</taxon>
        <taxon>Holophagales</taxon>
        <taxon>Holophagaceae</taxon>
        <taxon>Geothrix</taxon>
    </lineage>
</organism>
<evidence type="ECO:0000259" key="2">
    <source>
        <dbReference type="PROSITE" id="PS50173"/>
    </source>
</evidence>
<evidence type="ECO:0000256" key="1">
    <source>
        <dbReference type="ARBA" id="ARBA00010945"/>
    </source>
</evidence>
<dbReference type="InterPro" id="IPR043128">
    <property type="entry name" value="Rev_trsase/Diguanyl_cyclase"/>
</dbReference>
<comment type="similarity">
    <text evidence="1">Belongs to the DNA polymerase type-Y family.</text>
</comment>
<dbReference type="Proteomes" id="UP001165089">
    <property type="component" value="Unassembled WGS sequence"/>
</dbReference>
<comment type="caution">
    <text evidence="3">The sequence shown here is derived from an EMBL/GenBank/DDBJ whole genome shotgun (WGS) entry which is preliminary data.</text>
</comment>
<dbReference type="Gene3D" id="3.30.70.270">
    <property type="match status" value="1"/>
</dbReference>
<name>A0ABQ5QAS2_9BACT</name>
<dbReference type="SUPFAM" id="SSF56672">
    <property type="entry name" value="DNA/RNA polymerases"/>
    <property type="match status" value="1"/>
</dbReference>
<dbReference type="InterPro" id="IPR043502">
    <property type="entry name" value="DNA/RNA_pol_sf"/>
</dbReference>
<dbReference type="PROSITE" id="PS50173">
    <property type="entry name" value="UMUC"/>
    <property type="match status" value="1"/>
</dbReference>
<dbReference type="EMBL" id="BSDD01000007">
    <property type="protein sequence ID" value="GLH71473.1"/>
    <property type="molecule type" value="Genomic_DNA"/>
</dbReference>
<evidence type="ECO:0000313" key="4">
    <source>
        <dbReference type="Proteomes" id="UP001165089"/>
    </source>
</evidence>
<dbReference type="InterPro" id="IPR001126">
    <property type="entry name" value="UmuC"/>
</dbReference>
<dbReference type="Gene3D" id="3.40.1170.60">
    <property type="match status" value="1"/>
</dbReference>
<proteinExistence type="inferred from homology"/>
<keyword evidence="4" id="KW-1185">Reference proteome</keyword>
<dbReference type="Pfam" id="PF00817">
    <property type="entry name" value="IMS"/>
    <property type="match status" value="1"/>
</dbReference>
<feature type="domain" description="UmuC" evidence="2">
    <location>
        <begin position="17"/>
        <end position="155"/>
    </location>
</feature>
<evidence type="ECO:0000313" key="3">
    <source>
        <dbReference type="EMBL" id="GLH71473.1"/>
    </source>
</evidence>
<protein>
    <recommendedName>
        <fullName evidence="2">UmuC domain-containing protein</fullName>
    </recommendedName>
</protein>
<reference evidence="3 4" key="1">
    <citation type="journal article" date="2023" name="Antonie Van Leeuwenhoek">
        <title>Mesoterricola silvestris gen. nov., sp. nov., Mesoterricola sediminis sp. nov., Geothrix oryzae sp. nov., Geothrix edaphica sp. nov., Geothrix rubra sp. nov., and Geothrix limicola sp. nov., six novel members of Acidobacteriota isolated from soils.</title>
        <authorList>
            <person name="Itoh H."/>
            <person name="Sugisawa Y."/>
            <person name="Mise K."/>
            <person name="Xu Z."/>
            <person name="Kuniyasu M."/>
            <person name="Ushijima N."/>
            <person name="Kawano K."/>
            <person name="Kobayashi E."/>
            <person name="Shiratori Y."/>
            <person name="Masuda Y."/>
            <person name="Senoo K."/>
        </authorList>
    </citation>
    <scope>NUCLEOTIDE SEQUENCE [LARGE SCALE GENOMIC DNA]</scope>
    <source>
        <strain evidence="3 4">Red803</strain>
    </source>
</reference>